<dbReference type="AGR" id="WB:WBGene00010171"/>
<gene>
    <name evidence="4 6" type="primary">oac-35</name>
    <name evidence="4" type="ORF">CELE_F56H6.11</name>
    <name evidence="6" type="ORF">F56H6.11</name>
</gene>
<reference evidence="4 5" key="1">
    <citation type="journal article" date="1998" name="Science">
        <title>Genome sequence of the nematode C. elegans: a platform for investigating biology.</title>
        <authorList>
            <consortium name="The C. elegans sequencing consortium"/>
            <person name="Sulson J.E."/>
            <person name="Waterston R."/>
        </authorList>
    </citation>
    <scope>NUCLEOTIDE SEQUENCE [LARGE SCALE GENOMIC DNA]</scope>
    <source>
        <strain evidence="4 5">Bristol N2</strain>
    </source>
</reference>
<dbReference type="InterPro" id="IPR002656">
    <property type="entry name" value="Acyl_transf_3_dom"/>
</dbReference>
<feature type="domain" description="SGNH" evidence="3">
    <location>
        <begin position="419"/>
        <end position="657"/>
    </location>
</feature>
<evidence type="ECO:0000256" key="1">
    <source>
        <dbReference type="SAM" id="Phobius"/>
    </source>
</evidence>
<name>O45589_CAEEL</name>
<keyword evidence="1" id="KW-1133">Transmembrane helix</keyword>
<dbReference type="eggNOG" id="ENOG502SGA9">
    <property type="taxonomic scope" value="Eukaryota"/>
</dbReference>
<feature type="transmembrane region" description="Helical" evidence="1">
    <location>
        <begin position="164"/>
        <end position="180"/>
    </location>
</feature>
<dbReference type="PhylomeDB" id="O45589"/>
<dbReference type="PaxDb" id="6239-F56H6.11"/>
<accession>O45589</accession>
<dbReference type="STRING" id="6239.F56H6.11.1"/>
<dbReference type="PANTHER" id="PTHR23028:SF127">
    <property type="entry name" value="ACYL_TRANSF_3 DOMAIN-CONTAINING PROTEIN-RELATED"/>
    <property type="match status" value="1"/>
</dbReference>
<evidence type="ECO:0000259" key="2">
    <source>
        <dbReference type="Pfam" id="PF01757"/>
    </source>
</evidence>
<dbReference type="Proteomes" id="UP000001940">
    <property type="component" value="Chromosome I"/>
</dbReference>
<dbReference type="InterPro" id="IPR043968">
    <property type="entry name" value="SGNH"/>
</dbReference>
<feature type="transmembrane region" description="Helical" evidence="1">
    <location>
        <begin position="7"/>
        <end position="25"/>
    </location>
</feature>
<feature type="transmembrane region" description="Helical" evidence="1">
    <location>
        <begin position="352"/>
        <end position="376"/>
    </location>
</feature>
<dbReference type="GO" id="GO:0016747">
    <property type="term" value="F:acyltransferase activity, transferring groups other than amino-acyl groups"/>
    <property type="evidence" value="ECO:0007669"/>
    <property type="project" value="InterPro"/>
</dbReference>
<feature type="domain" description="Acyltransferase 3" evidence="2">
    <location>
        <begin position="5"/>
        <end position="345"/>
    </location>
</feature>
<feature type="transmembrane region" description="Helical" evidence="1">
    <location>
        <begin position="74"/>
        <end position="92"/>
    </location>
</feature>
<dbReference type="PANTHER" id="PTHR23028">
    <property type="entry name" value="ACETYLTRANSFERASE"/>
    <property type="match status" value="1"/>
</dbReference>
<dbReference type="FunCoup" id="O45589">
    <property type="interactions" value="40"/>
</dbReference>
<feature type="transmembrane region" description="Helical" evidence="1">
    <location>
        <begin position="137"/>
        <end position="157"/>
    </location>
</feature>
<dbReference type="Pfam" id="PF01757">
    <property type="entry name" value="Acyl_transf_3"/>
    <property type="match status" value="1"/>
</dbReference>
<dbReference type="PIR" id="T22804">
    <property type="entry name" value="T22804"/>
</dbReference>
<keyword evidence="1" id="KW-0472">Membrane</keyword>
<dbReference type="OrthoDB" id="92766at2759"/>
<evidence type="ECO:0000259" key="3">
    <source>
        <dbReference type="Pfam" id="PF19040"/>
    </source>
</evidence>
<dbReference type="HOGENOM" id="CLU_005679_12_1_1"/>
<dbReference type="RefSeq" id="NP_493111.1">
    <property type="nucleotide sequence ID" value="NM_060710.2"/>
</dbReference>
<dbReference type="GO" id="GO:0000271">
    <property type="term" value="P:polysaccharide biosynthetic process"/>
    <property type="evidence" value="ECO:0000318"/>
    <property type="project" value="GO_Central"/>
</dbReference>
<evidence type="ECO:0000313" key="6">
    <source>
        <dbReference type="WormBase" id="F56H6.11"/>
    </source>
</evidence>
<dbReference type="Pfam" id="PF19040">
    <property type="entry name" value="SGNH"/>
    <property type="match status" value="1"/>
</dbReference>
<dbReference type="GeneID" id="186421"/>
<dbReference type="EMBL" id="BX284601">
    <property type="protein sequence ID" value="CAB04500.2"/>
    <property type="molecule type" value="Genomic_DNA"/>
</dbReference>
<evidence type="ECO:0000313" key="4">
    <source>
        <dbReference type="EMBL" id="CAB04500.2"/>
    </source>
</evidence>
<dbReference type="WormBase" id="F56H6.11">
    <property type="protein sequence ID" value="CE25911"/>
    <property type="gene ID" value="WBGene00010171"/>
    <property type="gene designation" value="oac-35"/>
</dbReference>
<dbReference type="UCSC" id="F56H6.11">
    <property type="organism name" value="c. elegans"/>
</dbReference>
<protein>
    <submittedName>
        <fullName evidence="4">Acyl_transf_3 domain-containing protein</fullName>
    </submittedName>
</protein>
<keyword evidence="1" id="KW-0812">Transmembrane</keyword>
<dbReference type="CTD" id="186421"/>
<dbReference type="InterPro" id="IPR050879">
    <property type="entry name" value="Acyltransferase_3"/>
</dbReference>
<dbReference type="InParanoid" id="O45589"/>
<evidence type="ECO:0000313" key="5">
    <source>
        <dbReference type="Proteomes" id="UP000001940"/>
    </source>
</evidence>
<feature type="transmembrane region" description="Helical" evidence="1">
    <location>
        <begin position="329"/>
        <end position="346"/>
    </location>
</feature>
<feature type="transmembrane region" description="Helical" evidence="1">
    <location>
        <begin position="249"/>
        <end position="267"/>
    </location>
</feature>
<sequence length="663" mass="76100">MTKRADLQGIRGLAILVVLGFHFYPDTFPNGYLGVDQFFVLSGFLMCMLLKRAETHPFFTLLCTFYTRRLKRILPLYFLVILISAICLYNFFPETAIETNKESANRALVFMSNRPKTEQEDYFQMLSIAIDIFTHTWSLSVEVQFYLIVPFIFLMASKFEKLKYPIYGLLGILSFGYFALSPANVAFNSVLARIWQFLIGMLVYLVSSNEHELLSTKSRNKESYEETYKLLIETNTDEPKAHITSYFKISAYILLASLIAITASPFVPPATITRLTATVGTGLLMLLSENNPLLSNKVLTYIGDISYSLYLVHWPIYAYWKLTCNDDQFLLVAALAASIALAIIIFETFEKWYLKISTSSLGILVMVLLLSNLALINKDHMFSPPSLSVNTTNMTIDDAIQCNRDWSVNEQQLFYFPLCQYTALGDLLGICKYSQDLPKDGYKMILIGNSWVPNHQKLFHQECGNKSKSIMQIAAYGCEPLYPSLLLDRCKSNLETFSKSIEDEKPDFVFIFTRHISIGEPFASNVTSFEEDFIYQTMKRQMLKYIKNIKYKLYILDAIPRNHNIVSKIAPMLKSGVDPVKIDKILFNAEFYEMARKRHAQLIKDCNGQCELVDYLPEFYNQKTGTFRFFDQNGFSYVTGQNHLTPPGIELVRHLWTDVCNKI</sequence>
<dbReference type="GO" id="GO:0016020">
    <property type="term" value="C:membrane"/>
    <property type="evidence" value="ECO:0000318"/>
    <property type="project" value="GO_Central"/>
</dbReference>
<dbReference type="KEGG" id="cel:CELE_F56H6.11"/>
<feature type="transmembrane region" description="Helical" evidence="1">
    <location>
        <begin position="31"/>
        <end position="50"/>
    </location>
</feature>
<dbReference type="AlphaFoldDB" id="O45589"/>
<feature type="transmembrane region" description="Helical" evidence="1">
    <location>
        <begin position="186"/>
        <end position="207"/>
    </location>
</feature>
<proteinExistence type="predicted"/>
<dbReference type="Bgee" id="WBGene00010171">
    <property type="expression patterns" value="Expressed in material anatomical entity and 1 other cell type or tissue"/>
</dbReference>
<organism evidence="4 5">
    <name type="scientific">Caenorhabditis elegans</name>
    <dbReference type="NCBI Taxonomy" id="6239"/>
    <lineage>
        <taxon>Eukaryota</taxon>
        <taxon>Metazoa</taxon>
        <taxon>Ecdysozoa</taxon>
        <taxon>Nematoda</taxon>
        <taxon>Chromadorea</taxon>
        <taxon>Rhabditida</taxon>
        <taxon>Rhabditina</taxon>
        <taxon>Rhabditomorpha</taxon>
        <taxon>Rhabditoidea</taxon>
        <taxon>Rhabditidae</taxon>
        <taxon>Peloderinae</taxon>
        <taxon>Caenorhabditis</taxon>
    </lineage>
</organism>
<keyword evidence="5" id="KW-1185">Reference proteome</keyword>